<dbReference type="Pfam" id="PF01757">
    <property type="entry name" value="Acyl_transf_3"/>
    <property type="match status" value="1"/>
</dbReference>
<name>A0ABV3I584_9ACTN</name>
<feature type="transmembrane region" description="Helical" evidence="2">
    <location>
        <begin position="317"/>
        <end position="336"/>
    </location>
</feature>
<organism evidence="4 5">
    <name type="scientific">Streptomyces kurssanovii</name>
    <dbReference type="NCBI Taxonomy" id="67312"/>
    <lineage>
        <taxon>Bacteria</taxon>
        <taxon>Bacillati</taxon>
        <taxon>Actinomycetota</taxon>
        <taxon>Actinomycetes</taxon>
        <taxon>Kitasatosporales</taxon>
        <taxon>Streptomycetaceae</taxon>
        <taxon>Streptomyces</taxon>
    </lineage>
</organism>
<evidence type="ECO:0000313" key="4">
    <source>
        <dbReference type="EMBL" id="MEV4685563.1"/>
    </source>
</evidence>
<keyword evidence="2" id="KW-0812">Transmembrane</keyword>
<feature type="compositionally biased region" description="Low complexity" evidence="1">
    <location>
        <begin position="387"/>
        <end position="401"/>
    </location>
</feature>
<accession>A0ABV3I584</accession>
<protein>
    <submittedName>
        <fullName evidence="4">Acyltransferase</fullName>
        <ecNumber evidence="4">2.3.-.-</ecNumber>
    </submittedName>
</protein>
<evidence type="ECO:0000313" key="5">
    <source>
        <dbReference type="Proteomes" id="UP001552521"/>
    </source>
</evidence>
<gene>
    <name evidence="4" type="ORF">AB0K36_32890</name>
</gene>
<dbReference type="EMBL" id="JBFAQK010000085">
    <property type="protein sequence ID" value="MEV4685563.1"/>
    <property type="molecule type" value="Genomic_DNA"/>
</dbReference>
<keyword evidence="2" id="KW-1133">Transmembrane helix</keyword>
<evidence type="ECO:0000256" key="1">
    <source>
        <dbReference type="SAM" id="MobiDB-lite"/>
    </source>
</evidence>
<dbReference type="PANTHER" id="PTHR23028">
    <property type="entry name" value="ACETYLTRANSFERASE"/>
    <property type="match status" value="1"/>
</dbReference>
<dbReference type="InterPro" id="IPR050879">
    <property type="entry name" value="Acyltransferase_3"/>
</dbReference>
<dbReference type="Proteomes" id="UP001552521">
    <property type="component" value="Unassembled WGS sequence"/>
</dbReference>
<proteinExistence type="predicted"/>
<dbReference type="EC" id="2.3.-.-" evidence="4"/>
<keyword evidence="2" id="KW-0472">Membrane</keyword>
<sequence>MSVPSSPTSTSSAGIAKLPSLTGYRFILFNAVFWTHTLAAARFFESEYVNNLGHIWPYGTTALASFFILSGFVLTWGESWRNGLGRYWRARAAKIFPGHVVIWALTLILLAVVGPLAMIGPTDVGPAVANLFLVQAWIPDPAYLMSVYGINWSVSCEIAFYLALPLFIRPLLKIPANRLWAAFAVLVGLVIAIPAVINSVVGGPVWPFWAPLSFDQAWMVYFLPLSRLPEFLLGVVLARIVQTGRWPRIRGRWIFLATAVATYLVWLAVDGALPATYASSGIMSITVCLFIPLIALRDIDGRSSFMARKSWVALGDASYATYLVHWPVLAIAREVVGPTAKFGLWAGWGIVLATLVVTQALGLLLCRYVERPLMLRLGRPRSSRIPTVTVTPRPATATAPTPAAPAPAKEPA</sequence>
<feature type="transmembrane region" description="Helical" evidence="2">
    <location>
        <begin position="342"/>
        <end position="366"/>
    </location>
</feature>
<dbReference type="RefSeq" id="WP_364601200.1">
    <property type="nucleotide sequence ID" value="NZ_JBFAQK010000085.1"/>
</dbReference>
<comment type="caution">
    <text evidence="4">The sequence shown here is derived from an EMBL/GenBank/DDBJ whole genome shotgun (WGS) entry which is preliminary data.</text>
</comment>
<evidence type="ECO:0000259" key="3">
    <source>
        <dbReference type="Pfam" id="PF01757"/>
    </source>
</evidence>
<keyword evidence="5" id="KW-1185">Reference proteome</keyword>
<feature type="region of interest" description="Disordered" evidence="1">
    <location>
        <begin position="387"/>
        <end position="412"/>
    </location>
</feature>
<keyword evidence="4" id="KW-0012">Acyltransferase</keyword>
<dbReference type="GO" id="GO:0016746">
    <property type="term" value="F:acyltransferase activity"/>
    <property type="evidence" value="ECO:0007669"/>
    <property type="project" value="UniProtKB-KW"/>
</dbReference>
<feature type="transmembrane region" description="Helical" evidence="2">
    <location>
        <begin position="275"/>
        <end position="296"/>
    </location>
</feature>
<evidence type="ECO:0000256" key="2">
    <source>
        <dbReference type="SAM" id="Phobius"/>
    </source>
</evidence>
<dbReference type="InterPro" id="IPR002656">
    <property type="entry name" value="Acyl_transf_3_dom"/>
</dbReference>
<feature type="transmembrane region" description="Helical" evidence="2">
    <location>
        <begin position="26"/>
        <end position="44"/>
    </location>
</feature>
<feature type="transmembrane region" description="Helical" evidence="2">
    <location>
        <begin position="142"/>
        <end position="167"/>
    </location>
</feature>
<feature type="compositionally biased region" description="Pro residues" evidence="1">
    <location>
        <begin position="402"/>
        <end position="412"/>
    </location>
</feature>
<feature type="transmembrane region" description="Helical" evidence="2">
    <location>
        <begin position="98"/>
        <end position="122"/>
    </location>
</feature>
<dbReference type="PANTHER" id="PTHR23028:SF53">
    <property type="entry name" value="ACYL_TRANSF_3 DOMAIN-CONTAINING PROTEIN"/>
    <property type="match status" value="1"/>
</dbReference>
<feature type="domain" description="Acyltransferase 3" evidence="3">
    <location>
        <begin position="20"/>
        <end position="365"/>
    </location>
</feature>
<feature type="transmembrane region" description="Helical" evidence="2">
    <location>
        <begin position="56"/>
        <end position="77"/>
    </location>
</feature>
<feature type="transmembrane region" description="Helical" evidence="2">
    <location>
        <begin position="253"/>
        <end position="269"/>
    </location>
</feature>
<feature type="transmembrane region" description="Helical" evidence="2">
    <location>
        <begin position="217"/>
        <end position="241"/>
    </location>
</feature>
<keyword evidence="4" id="KW-0808">Transferase</keyword>
<feature type="transmembrane region" description="Helical" evidence="2">
    <location>
        <begin position="179"/>
        <end position="197"/>
    </location>
</feature>
<reference evidence="4 5" key="1">
    <citation type="submission" date="2024-06" db="EMBL/GenBank/DDBJ databases">
        <title>The Natural Products Discovery Center: Release of the First 8490 Sequenced Strains for Exploring Actinobacteria Biosynthetic Diversity.</title>
        <authorList>
            <person name="Kalkreuter E."/>
            <person name="Kautsar S.A."/>
            <person name="Yang D."/>
            <person name="Bader C.D."/>
            <person name="Teijaro C.N."/>
            <person name="Fluegel L."/>
            <person name="Davis C.M."/>
            <person name="Simpson J.R."/>
            <person name="Lauterbach L."/>
            <person name="Steele A.D."/>
            <person name="Gui C."/>
            <person name="Meng S."/>
            <person name="Li G."/>
            <person name="Viehrig K."/>
            <person name="Ye F."/>
            <person name="Su P."/>
            <person name="Kiefer A.F."/>
            <person name="Nichols A."/>
            <person name="Cepeda A.J."/>
            <person name="Yan W."/>
            <person name="Fan B."/>
            <person name="Jiang Y."/>
            <person name="Adhikari A."/>
            <person name="Zheng C.-J."/>
            <person name="Schuster L."/>
            <person name="Cowan T.M."/>
            <person name="Smanski M.J."/>
            <person name="Chevrette M.G."/>
            <person name="De Carvalho L.P.S."/>
            <person name="Shen B."/>
        </authorList>
    </citation>
    <scope>NUCLEOTIDE SEQUENCE [LARGE SCALE GENOMIC DNA]</scope>
    <source>
        <strain evidence="4 5">NPDC049344</strain>
    </source>
</reference>